<reference evidence="4" key="1">
    <citation type="journal article" date="2019" name="Int. J. Syst. Evol. Microbiol.">
        <title>The Global Catalogue of Microorganisms (GCM) 10K type strain sequencing project: providing services to taxonomists for standard genome sequencing and annotation.</title>
        <authorList>
            <consortium name="The Broad Institute Genomics Platform"/>
            <consortium name="The Broad Institute Genome Sequencing Center for Infectious Disease"/>
            <person name="Wu L."/>
            <person name="Ma J."/>
        </authorList>
    </citation>
    <scope>NUCLEOTIDE SEQUENCE [LARGE SCALE GENOMIC DNA]</scope>
    <source>
        <strain evidence="4">CCUG 46385</strain>
    </source>
</reference>
<dbReference type="Proteomes" id="UP001595916">
    <property type="component" value="Unassembled WGS sequence"/>
</dbReference>
<name>A0ABV9QLQ7_9FIRM</name>
<organism evidence="3 4">
    <name type="scientific">Filifactor villosus</name>
    <dbReference type="NCBI Taxonomy" id="29374"/>
    <lineage>
        <taxon>Bacteria</taxon>
        <taxon>Bacillati</taxon>
        <taxon>Bacillota</taxon>
        <taxon>Clostridia</taxon>
        <taxon>Peptostreptococcales</taxon>
        <taxon>Filifactoraceae</taxon>
        <taxon>Filifactor</taxon>
    </lineage>
</organism>
<keyword evidence="1" id="KW-0472">Membrane</keyword>
<feature type="transmembrane region" description="Helical" evidence="1">
    <location>
        <begin position="171"/>
        <end position="192"/>
    </location>
</feature>
<dbReference type="InterPro" id="IPR026870">
    <property type="entry name" value="Zinc_ribbon_dom"/>
</dbReference>
<evidence type="ECO:0000313" key="3">
    <source>
        <dbReference type="EMBL" id="MFC4805255.1"/>
    </source>
</evidence>
<evidence type="ECO:0000313" key="4">
    <source>
        <dbReference type="Proteomes" id="UP001595916"/>
    </source>
</evidence>
<keyword evidence="1" id="KW-1133">Transmembrane helix</keyword>
<protein>
    <submittedName>
        <fullName evidence="3">Zinc-ribbon domain-containing protein</fullName>
    </submittedName>
</protein>
<evidence type="ECO:0000259" key="2">
    <source>
        <dbReference type="Pfam" id="PF13240"/>
    </source>
</evidence>
<accession>A0ABV9QLQ7</accession>
<dbReference type="EMBL" id="JBHSHL010000042">
    <property type="protein sequence ID" value="MFC4805255.1"/>
    <property type="molecule type" value="Genomic_DNA"/>
</dbReference>
<dbReference type="RefSeq" id="WP_379788799.1">
    <property type="nucleotide sequence ID" value="NZ_JBHSHL010000042.1"/>
</dbReference>
<comment type="caution">
    <text evidence="3">The sequence shown here is derived from an EMBL/GenBank/DDBJ whole genome shotgun (WGS) entry which is preliminary data.</text>
</comment>
<sequence length="770" mass="89159">MKCRNCNAKLEEGALFCTQCGTKIEEQLEFQEEPNKEVEREKPFAQEPIQEVDQAIHQEDVKEETVVEMPDLKTKINLEKETDEKASSAAKEEMFEAQQPPDEHIEMHGITVEEVPVSQELVVQKEFVFCGHCGTRMEAGGMFCENCGKPLSEEPLLSSQNSKKALPVKKILAVLVVLALVFVGVQGVRQLFSGFGKGKAAKEVYYLKGSEMYCIKPDSKKTEPVLYAENIYLEEGVEEVYGWNYLYQLKSKDGKINFIVEDYNTMVGTFTLSYKIGNKEKQEIDDDVESYIVTDDNKVLYIKNENLYLSDLKNREKIASGVMDYLLDKDQKIILWTEPESASASSEVKYSLYYQDIRMKKDKVELEDDITALLSHSEDFSKLLIRKDDALYMIRNLKDEEKLVDDVESVYSIDFDKESFYYTQSNKIKIKAMDAVIDDMKAKDAAMKEPNRKDYEKTETSQGFFSYTYTTVDDKYYEDKRLYDEKQQRDRLRTSLQRKTLELDGSKLYYYTGKDKQLIKEDVLMIGGEQFNEEKSEYYIIYYALDTETENKIKLSEITYEGYLESQLWTLREAVKKPFLNMAGKDIELKVDKDVSYIYPYEVSGTELYATVNKLIDTEEAKDALVSISLSDKDAGTVTEKDDNVNNIYSIEDGNVYYFKNRPDSFESLVFSGDFYRNGELLAEEVREVRFLKDKSGILVLSEGDLFLLKGKDRKKIADDVEFFSFFDERSIVVLRDYNRDRMEGDLEYFNGKELKPLDTDVKMIVDHVE</sequence>
<dbReference type="Pfam" id="PF13240">
    <property type="entry name" value="Zn_Ribbon_1"/>
    <property type="match status" value="1"/>
</dbReference>
<gene>
    <name evidence="3" type="ORF">ACFO4R_09195</name>
</gene>
<feature type="domain" description="Zinc-ribbon" evidence="2">
    <location>
        <begin position="2"/>
        <end position="24"/>
    </location>
</feature>
<keyword evidence="1" id="KW-0812">Transmembrane</keyword>
<keyword evidence="4" id="KW-1185">Reference proteome</keyword>
<proteinExistence type="predicted"/>
<evidence type="ECO:0000256" key="1">
    <source>
        <dbReference type="SAM" id="Phobius"/>
    </source>
</evidence>